<gene>
    <name evidence="2" type="ORF">HMPREF9733_00065</name>
</gene>
<comment type="caution">
    <text evidence="2">The sequence shown here is derived from an EMBL/GenBank/DDBJ whole genome shotgun (WGS) entry which is preliminary data.</text>
</comment>
<evidence type="ECO:0000313" key="3">
    <source>
        <dbReference type="Proteomes" id="UP000016183"/>
    </source>
</evidence>
<reference evidence="2 3" key="1">
    <citation type="submission" date="2012-01" db="EMBL/GenBank/DDBJ databases">
        <title>The Genome Sequence of Treponema denticola SP33.</title>
        <authorList>
            <consortium name="The Broad Institute Genome Sequencing Platform"/>
            <person name="Earl A."/>
            <person name="Ward D."/>
            <person name="Feldgarden M."/>
            <person name="Gevers D."/>
            <person name="Blanton J.M."/>
            <person name="Fenno C.J."/>
            <person name="Baranova O.V."/>
            <person name="Mathney J."/>
            <person name="Dewhirst F.E."/>
            <person name="Izard J."/>
            <person name="Young S.K."/>
            <person name="Zeng Q."/>
            <person name="Gargeya S."/>
            <person name="Fitzgerald M."/>
            <person name="Haas B."/>
            <person name="Abouelleil A."/>
            <person name="Alvarado L."/>
            <person name="Arachchi H.M."/>
            <person name="Berlin A."/>
            <person name="Chapman S.B."/>
            <person name="Gearin G."/>
            <person name="Goldberg J."/>
            <person name="Griggs A."/>
            <person name="Gujja S."/>
            <person name="Hansen M."/>
            <person name="Heiman D."/>
            <person name="Howarth C."/>
            <person name="Larimer J."/>
            <person name="Lui A."/>
            <person name="MacDonald P.J.P."/>
            <person name="McCowen C."/>
            <person name="Montmayeur A."/>
            <person name="Murphy C."/>
            <person name="Neiman D."/>
            <person name="Pearson M."/>
            <person name="Priest M."/>
            <person name="Roberts A."/>
            <person name="Saif S."/>
            <person name="Shea T."/>
            <person name="Sisk P."/>
            <person name="Stolte C."/>
            <person name="Sykes S."/>
            <person name="Wortman J."/>
            <person name="Nusbaum C."/>
            <person name="Birren B."/>
        </authorList>
    </citation>
    <scope>NUCLEOTIDE SEQUENCE [LARGE SCALE GENOMIC DNA]</scope>
    <source>
        <strain evidence="2 3">SP33</strain>
    </source>
</reference>
<feature type="compositionally biased region" description="Polar residues" evidence="1">
    <location>
        <begin position="10"/>
        <end position="21"/>
    </location>
</feature>
<proteinExistence type="predicted"/>
<accession>M2BUU9</accession>
<protein>
    <submittedName>
        <fullName evidence="2">Uncharacterized protein</fullName>
    </submittedName>
</protein>
<organism evidence="2 3">
    <name type="scientific">Treponema denticola SP33</name>
    <dbReference type="NCBI Taxonomy" id="999437"/>
    <lineage>
        <taxon>Bacteria</taxon>
        <taxon>Pseudomonadati</taxon>
        <taxon>Spirochaetota</taxon>
        <taxon>Spirochaetia</taxon>
        <taxon>Spirochaetales</taxon>
        <taxon>Treponemataceae</taxon>
        <taxon>Treponema</taxon>
    </lineage>
</organism>
<evidence type="ECO:0000256" key="1">
    <source>
        <dbReference type="SAM" id="MobiDB-lite"/>
    </source>
</evidence>
<dbReference type="Proteomes" id="UP000016183">
    <property type="component" value="Unassembled WGS sequence"/>
</dbReference>
<sequence length="63" mass="7130">MLMTEKHTDNTSYKDSQQKNAKSFAKGLDKAETHLIIFSNKQQATSNKQQATSNKQQATSNKR</sequence>
<name>M2BUU9_TREDN</name>
<feature type="region of interest" description="Disordered" evidence="1">
    <location>
        <begin position="39"/>
        <end position="63"/>
    </location>
</feature>
<feature type="region of interest" description="Disordered" evidence="1">
    <location>
        <begin position="1"/>
        <end position="27"/>
    </location>
</feature>
<dbReference type="AlphaFoldDB" id="M2BUU9"/>
<evidence type="ECO:0000313" key="2">
    <source>
        <dbReference type="EMBL" id="EMB28837.1"/>
    </source>
</evidence>
<feature type="non-terminal residue" evidence="2">
    <location>
        <position position="63"/>
    </location>
</feature>
<dbReference type="EMBL" id="AGDZ01000002">
    <property type="protein sequence ID" value="EMB28837.1"/>
    <property type="molecule type" value="Genomic_DNA"/>
</dbReference>
<dbReference type="HOGENOM" id="CLU_2891483_0_0_12"/>